<dbReference type="OrthoDB" id="1235060at2"/>
<dbReference type="AlphaFoldDB" id="A0A4Y8S3W1"/>
<dbReference type="RefSeq" id="WP_133228966.1">
    <property type="nucleotide sequence ID" value="NZ_SOZE01000045.1"/>
</dbReference>
<sequence>MKLEITKACADSLRAFTQNNYCIPLKSSHAHELVAAYFGYASRASLIADRQCPIDKLMDAEIIILNPSPPLVNQRLKSLGNLSVELPPSDVLAEGVYAPIVADEQFSGKIWPGLHEAAMALVEERAKEFKMFGKNIGEMNWISNVNIKTTESHALMTVIFDYPANTTNALRYSKVDIMLPRIAGGIGYSKLEARPTFYYGHMTDPDFRLKHGID</sequence>
<reference evidence="1 2" key="1">
    <citation type="journal article" date="2017" name="Int. J. Syst. Evol. Microbiol.">
        <title>Mucilaginibacterpsychrotolerans sp. nov., isolated from peatlands.</title>
        <authorList>
            <person name="Deng Y."/>
            <person name="Shen L."/>
            <person name="Xu B."/>
            <person name="Liu Y."/>
            <person name="Gu Z."/>
            <person name="Liu H."/>
            <person name="Zhou Y."/>
        </authorList>
    </citation>
    <scope>NUCLEOTIDE SEQUENCE [LARGE SCALE GENOMIC DNA]</scope>
    <source>
        <strain evidence="1 2">NH7-4</strain>
    </source>
</reference>
<proteinExistence type="predicted"/>
<protein>
    <submittedName>
        <fullName evidence="1">Uncharacterized protein</fullName>
    </submittedName>
</protein>
<evidence type="ECO:0000313" key="2">
    <source>
        <dbReference type="Proteomes" id="UP000297540"/>
    </source>
</evidence>
<comment type="caution">
    <text evidence="1">The sequence shown here is derived from an EMBL/GenBank/DDBJ whole genome shotgun (WGS) entry which is preliminary data.</text>
</comment>
<gene>
    <name evidence="1" type="ORF">E2R66_25845</name>
</gene>
<accession>A0A4Y8S3W1</accession>
<evidence type="ECO:0000313" key="1">
    <source>
        <dbReference type="EMBL" id="TFF33436.1"/>
    </source>
</evidence>
<dbReference type="EMBL" id="SOZE01000045">
    <property type="protein sequence ID" value="TFF33436.1"/>
    <property type="molecule type" value="Genomic_DNA"/>
</dbReference>
<name>A0A4Y8S3W1_9SPHI</name>
<dbReference type="Proteomes" id="UP000297540">
    <property type="component" value="Unassembled WGS sequence"/>
</dbReference>
<organism evidence="1 2">
    <name type="scientific">Mucilaginibacter psychrotolerans</name>
    <dbReference type="NCBI Taxonomy" id="1524096"/>
    <lineage>
        <taxon>Bacteria</taxon>
        <taxon>Pseudomonadati</taxon>
        <taxon>Bacteroidota</taxon>
        <taxon>Sphingobacteriia</taxon>
        <taxon>Sphingobacteriales</taxon>
        <taxon>Sphingobacteriaceae</taxon>
        <taxon>Mucilaginibacter</taxon>
    </lineage>
</organism>
<keyword evidence="2" id="KW-1185">Reference proteome</keyword>